<keyword evidence="4" id="KW-0862">Zinc</keyword>
<evidence type="ECO:0000256" key="7">
    <source>
        <dbReference type="RuleBase" id="RU363037"/>
    </source>
</evidence>
<protein>
    <recommendedName>
        <fullName evidence="9">Glutamyl/glutaminyl-tRNA synthetase class Ib catalytic domain-containing protein</fullName>
    </recommendedName>
</protein>
<evidence type="ECO:0000256" key="2">
    <source>
        <dbReference type="ARBA" id="ARBA00022723"/>
    </source>
</evidence>
<dbReference type="GO" id="GO:0005524">
    <property type="term" value="F:ATP binding"/>
    <property type="evidence" value="ECO:0007669"/>
    <property type="project" value="UniProtKB-KW"/>
</dbReference>
<evidence type="ECO:0000259" key="9">
    <source>
        <dbReference type="Pfam" id="PF00749"/>
    </source>
</evidence>
<evidence type="ECO:0000313" key="11">
    <source>
        <dbReference type="Proteomes" id="UP000627292"/>
    </source>
</evidence>
<dbReference type="PANTHER" id="PTHR43311">
    <property type="entry name" value="GLUTAMATE--TRNA LIGASE"/>
    <property type="match status" value="1"/>
</dbReference>
<name>A0A917IX14_9BACT</name>
<comment type="caution">
    <text evidence="10">The sequence shown here is derived from an EMBL/GenBank/DDBJ whole genome shotgun (WGS) entry which is preliminary data.</text>
</comment>
<keyword evidence="6 7" id="KW-0030">Aminoacyl-tRNA synthetase</keyword>
<keyword evidence="5 7" id="KW-0067">ATP-binding</keyword>
<comment type="similarity">
    <text evidence="7">Belongs to the class-I aminoacyl-tRNA synthetase family.</text>
</comment>
<proteinExistence type="inferred from homology"/>
<dbReference type="InterPro" id="IPR049940">
    <property type="entry name" value="GluQ/Sye"/>
</dbReference>
<dbReference type="GO" id="GO:0004818">
    <property type="term" value="F:glutamate-tRNA ligase activity"/>
    <property type="evidence" value="ECO:0007669"/>
    <property type="project" value="TreeGrafter"/>
</dbReference>
<dbReference type="InterPro" id="IPR001412">
    <property type="entry name" value="aa-tRNA-synth_I_CS"/>
</dbReference>
<evidence type="ECO:0000313" key="10">
    <source>
        <dbReference type="EMBL" id="GGH66585.1"/>
    </source>
</evidence>
<evidence type="ECO:0000256" key="8">
    <source>
        <dbReference type="SAM" id="Phobius"/>
    </source>
</evidence>
<evidence type="ECO:0000256" key="4">
    <source>
        <dbReference type="ARBA" id="ARBA00022833"/>
    </source>
</evidence>
<organism evidence="10 11">
    <name type="scientific">Filimonas zeae</name>
    <dbReference type="NCBI Taxonomy" id="1737353"/>
    <lineage>
        <taxon>Bacteria</taxon>
        <taxon>Pseudomonadati</taxon>
        <taxon>Bacteroidota</taxon>
        <taxon>Chitinophagia</taxon>
        <taxon>Chitinophagales</taxon>
        <taxon>Chitinophagaceae</taxon>
        <taxon>Filimonas</taxon>
    </lineage>
</organism>
<dbReference type="PRINTS" id="PR00987">
    <property type="entry name" value="TRNASYNTHGLU"/>
</dbReference>
<evidence type="ECO:0000256" key="6">
    <source>
        <dbReference type="ARBA" id="ARBA00023146"/>
    </source>
</evidence>
<dbReference type="GO" id="GO:0006424">
    <property type="term" value="P:glutamyl-tRNA aminoacylation"/>
    <property type="evidence" value="ECO:0007669"/>
    <property type="project" value="TreeGrafter"/>
</dbReference>
<feature type="transmembrane region" description="Helical" evidence="8">
    <location>
        <begin position="12"/>
        <end position="29"/>
    </location>
</feature>
<keyword evidence="3 7" id="KW-0547">Nucleotide-binding</keyword>
<evidence type="ECO:0000256" key="1">
    <source>
        <dbReference type="ARBA" id="ARBA00022598"/>
    </source>
</evidence>
<keyword evidence="8" id="KW-0472">Membrane</keyword>
<reference evidence="10" key="1">
    <citation type="journal article" date="2014" name="Int. J. Syst. Evol. Microbiol.">
        <title>Complete genome sequence of Corynebacterium casei LMG S-19264T (=DSM 44701T), isolated from a smear-ripened cheese.</title>
        <authorList>
            <consortium name="US DOE Joint Genome Institute (JGI-PGF)"/>
            <person name="Walter F."/>
            <person name="Albersmeier A."/>
            <person name="Kalinowski J."/>
            <person name="Ruckert C."/>
        </authorList>
    </citation>
    <scope>NUCLEOTIDE SEQUENCE</scope>
    <source>
        <strain evidence="10">CGMCC 1.15290</strain>
    </source>
</reference>
<dbReference type="Gene3D" id="3.40.50.620">
    <property type="entry name" value="HUPs"/>
    <property type="match status" value="1"/>
</dbReference>
<gene>
    <name evidence="10" type="ORF">GCM10011379_20910</name>
</gene>
<reference evidence="10" key="2">
    <citation type="submission" date="2020-09" db="EMBL/GenBank/DDBJ databases">
        <authorList>
            <person name="Sun Q."/>
            <person name="Zhou Y."/>
        </authorList>
    </citation>
    <scope>NUCLEOTIDE SEQUENCE</scope>
    <source>
        <strain evidence="10">CGMCC 1.15290</strain>
    </source>
</reference>
<keyword evidence="2" id="KW-0479">Metal-binding</keyword>
<keyword evidence="11" id="KW-1185">Reference proteome</keyword>
<dbReference type="InterPro" id="IPR014729">
    <property type="entry name" value="Rossmann-like_a/b/a_fold"/>
</dbReference>
<keyword evidence="8" id="KW-0812">Transmembrane</keyword>
<dbReference type="Pfam" id="PF00749">
    <property type="entry name" value="tRNA-synt_1c"/>
    <property type="match status" value="1"/>
</dbReference>
<dbReference type="PANTHER" id="PTHR43311:SF1">
    <property type="entry name" value="GLUTAMYL-Q TRNA(ASP) SYNTHETASE"/>
    <property type="match status" value="1"/>
</dbReference>
<evidence type="ECO:0000256" key="5">
    <source>
        <dbReference type="ARBA" id="ARBA00022840"/>
    </source>
</evidence>
<feature type="domain" description="Glutamyl/glutaminyl-tRNA synthetase class Ib catalytic" evidence="9">
    <location>
        <begin position="43"/>
        <end position="318"/>
    </location>
</feature>
<dbReference type="EMBL" id="BMIB01000002">
    <property type="protein sequence ID" value="GGH66585.1"/>
    <property type="molecule type" value="Genomic_DNA"/>
</dbReference>
<dbReference type="GO" id="GO:0005829">
    <property type="term" value="C:cytosol"/>
    <property type="evidence" value="ECO:0007669"/>
    <property type="project" value="TreeGrafter"/>
</dbReference>
<sequence>MRVKMHGAVQKVYGLGFVLHFCAGVKYMYTTEHNNGVLPHFTRTRIAPTPSGYLHMGNVLSFAVTATLAKQTGAVILLRVDDMDRERVQPAYVQDIFDTLRFMDIPWQEGPENAAAFEATWSQQYRMALYNQALEQLRQMNAVYACGCSRAQLLAVNGIGCAGNCRQQQLPLDAAQVNWRLKTDNIREVTLRTLTGTHTEAFPAEMKDFVVRKKDGYPAYQLSSVIDDVHFGVDLIVRGKDLWQSTLAQLGLAAQLNAKDFTATCFVHHDLIKDASGEKLSKSAGATSIQYLRKQGATAEALYNSIGKLLQAEAEIHNREGLGNAVLYG</sequence>
<dbReference type="InterPro" id="IPR000924">
    <property type="entry name" value="Glu/Gln-tRNA-synth"/>
</dbReference>
<keyword evidence="7" id="KW-0648">Protein biosynthesis</keyword>
<dbReference type="SUPFAM" id="SSF52374">
    <property type="entry name" value="Nucleotidylyl transferase"/>
    <property type="match status" value="1"/>
</dbReference>
<dbReference type="PROSITE" id="PS00178">
    <property type="entry name" value="AA_TRNA_LIGASE_I"/>
    <property type="match status" value="1"/>
</dbReference>
<keyword evidence="1 7" id="KW-0436">Ligase</keyword>
<dbReference type="Proteomes" id="UP000627292">
    <property type="component" value="Unassembled WGS sequence"/>
</dbReference>
<dbReference type="InterPro" id="IPR020058">
    <property type="entry name" value="Glu/Gln-tRNA-synth_Ib_cat-dom"/>
</dbReference>
<dbReference type="AlphaFoldDB" id="A0A917IX14"/>
<accession>A0A917IX14</accession>
<evidence type="ECO:0000256" key="3">
    <source>
        <dbReference type="ARBA" id="ARBA00022741"/>
    </source>
</evidence>
<keyword evidence="8" id="KW-1133">Transmembrane helix</keyword>